<accession>A0A0F9LAM3</accession>
<name>A0A0F9LAM3_9ZZZZ</name>
<proteinExistence type="predicted"/>
<protein>
    <submittedName>
        <fullName evidence="1">Uncharacterized protein</fullName>
    </submittedName>
</protein>
<sequence length="1782" mass="202993">LDVYINGFLYGTRAINTGGNNYDISFGTTNDYNTLFGYSRSLLSTSIYSNINPLNQISWDVQDDNYFAAIKHVLIDNDITIINPLTNNATIEMDFSTLYNRGFILPDFARIKGVYYFNNSGGTLNRTSFSFGEYLINNTGHVWWPAESEIHNIYTNYFDEVENGIIYFNYYSSEFSEQLSLSNADGFVVDFIMPAVYWRHTTIEKLVVSFNDFLGNAFVKTFFDLDLRQYFMDGVKANYEQDIFGLGKVMVIPLYIPMKELLFSNPYKEFELHLLDSVSLTISDSPLWPGSFFEDYATEGYSVLNLPYQRVGVQDIRLYNLISDSVDEQGGFIKSEITVRAPNYYNFYATSEFNIQRIDTQLTDIRVYYTGQEITTPTDVQYSDFIEVYMKQGAVLDPILFGEFYDLPIILYDNTNSEPYALSDLFWITKDNRISPDEYSLKYYYAKFEVPQFIKLYNSLTLTSDGTPIHKITFSSPPTFDINVIQESISEIYLEEDSYELEYQDSLILEGVILDDDETLIEDKLYDYKYQEALDGKTVHNLNIFAPLEEDSFIDKNQISIFYLDEELQKVPLYIRLEKGTELQQYKDNAILDQRKDPEITFIDNAYLLTIYWNPNAANFMTYDTNLLISYKITKGNPIAPISFSTFDGDNHNNEDHLVEIPFARYDMLTDQWITEDDFTTIFIPEKVLKIMDTISASLPIDVYGPQYNDGGTFNLGVVGLDNLYVKQAGEDLYQKVDQADYTWNININGLLKILSYSGPVGDIKIAYYTYTPVVLEHSLSKPESVLTHIKVISRDDPLVEYTFGVADYKISTDGYKIYFYDLYNKIVDTGIFDLYDIFEIKYHAPLTKRVDLSSNLVLGLQDSATGKYVPIDLAPVDNVGFFKYDKQFSMDGPLSLPMFGKTVVNMNLTYLPELVWDISQGDWHRIQYNSYTSINNIYPYIENSNYELFKITTIPKKVKLEMVDYATQNMVVSQEFVETREYLFNTNPLESLEEGEEYTAIQLDVLAQEDYQFTFKLTDYQDSPVNNSIIWMHLGMLPKSESKFLNDRAIVEELQADPYYESLGTELLTSKGPGMGPNKMFGRPLTYQTKDATSYYGPYYWNYSISDEFGEVTFDLSFDQDYLQAFAESFGSLSSIQSIEDIVFYVRIFSSMFDWNDFEIANPEQYISSKDGVVFDGANIVNNYDFTELTQQDTVYMEGVMRFHRGNIALGASDYLSYDMPNPDPEEPDPDYEDVQLTLYVTEADPIPMTISETLNSLTKLYKASELEPIPVNILDGEFVYSVLVDVLDVSGNNIFHTEKSITPVGSGGTITIAGDVMKNTIIPNLPPGVNTINIQVKESNYYKASPVISLPLEIRPPNWIRFGEKNTKIDLINPFVSSWGSSFDGETFMPFESNYPHLIGTLWVSPDFGGPVGEEERSIQDYVELSIDATILNDDGTVNDPFPLREGIMLRPANHEGLMTFSVGLGPEDAFLMGQECILTLSFDASYHEYELTEEARASEIILLDLRLMENPSSDNPTELWSIFKDKFVGSGISIDSNAVSDDTGILVLGDETDKYGVEVDYTFEAGTLTYSLDADSELLALLNLVDITGVALYGTLAGEENHEFIEGVDWDDDIGLSTITFNDLSNDLPDDDTQFTVVYKFDFTFNTGEYYGKVVLDPSLETIQSSIEFYFAEDVLEDSEDSKSPMFVEYTQEFTSNGIDTVDFILDYSVINPNVDLSDFIIYNYDELYALATLSTSLDTGFLKLSFASAPPAGPFTVNYGVKSQYELGYGFQKGGKSY</sequence>
<organism evidence="1">
    <name type="scientific">marine sediment metagenome</name>
    <dbReference type="NCBI Taxonomy" id="412755"/>
    <lineage>
        <taxon>unclassified sequences</taxon>
        <taxon>metagenomes</taxon>
        <taxon>ecological metagenomes</taxon>
    </lineage>
</organism>
<comment type="caution">
    <text evidence="1">The sequence shown here is derived from an EMBL/GenBank/DDBJ whole genome shotgun (WGS) entry which is preliminary data.</text>
</comment>
<evidence type="ECO:0000313" key="1">
    <source>
        <dbReference type="EMBL" id="KKM90458.1"/>
    </source>
</evidence>
<dbReference type="EMBL" id="LAZR01006670">
    <property type="protein sequence ID" value="KKM90458.1"/>
    <property type="molecule type" value="Genomic_DNA"/>
</dbReference>
<reference evidence="1" key="1">
    <citation type="journal article" date="2015" name="Nature">
        <title>Complex archaea that bridge the gap between prokaryotes and eukaryotes.</title>
        <authorList>
            <person name="Spang A."/>
            <person name="Saw J.H."/>
            <person name="Jorgensen S.L."/>
            <person name="Zaremba-Niedzwiedzka K."/>
            <person name="Martijn J."/>
            <person name="Lind A.E."/>
            <person name="van Eijk R."/>
            <person name="Schleper C."/>
            <person name="Guy L."/>
            <person name="Ettema T.J."/>
        </authorList>
    </citation>
    <scope>NUCLEOTIDE SEQUENCE</scope>
</reference>
<feature type="non-terminal residue" evidence="1">
    <location>
        <position position="1"/>
    </location>
</feature>
<gene>
    <name evidence="1" type="ORF">LCGC14_1238440</name>
</gene>
<feature type="non-terminal residue" evidence="1">
    <location>
        <position position="1782"/>
    </location>
</feature>